<name>A0A672YHC8_9TELE</name>
<reference evidence="3" key="3">
    <citation type="submission" date="2025-09" db="UniProtKB">
        <authorList>
            <consortium name="Ensembl"/>
        </authorList>
    </citation>
    <scope>IDENTIFICATION</scope>
</reference>
<dbReference type="Proteomes" id="UP000472271">
    <property type="component" value="Chromosome 8"/>
</dbReference>
<dbReference type="SUPFAM" id="SSF54928">
    <property type="entry name" value="RNA-binding domain, RBD"/>
    <property type="match status" value="1"/>
</dbReference>
<feature type="domain" description="RRM" evidence="2">
    <location>
        <begin position="31"/>
        <end position="108"/>
    </location>
</feature>
<accession>A0A672YHC8</accession>
<dbReference type="PROSITE" id="PS50102">
    <property type="entry name" value="RRM"/>
    <property type="match status" value="1"/>
</dbReference>
<gene>
    <name evidence="3" type="primary">LOC115424804</name>
</gene>
<reference evidence="3" key="1">
    <citation type="submission" date="2019-06" db="EMBL/GenBank/DDBJ databases">
        <authorList>
            <consortium name="Wellcome Sanger Institute Data Sharing"/>
        </authorList>
    </citation>
    <scope>NUCLEOTIDE SEQUENCE [LARGE SCALE GENOMIC DNA]</scope>
</reference>
<evidence type="ECO:0000256" key="1">
    <source>
        <dbReference type="PROSITE-ProRule" id="PRU00176"/>
    </source>
</evidence>
<dbReference type="Pfam" id="PF00076">
    <property type="entry name" value="RRM_1"/>
    <property type="match status" value="1"/>
</dbReference>
<evidence type="ECO:0000259" key="2">
    <source>
        <dbReference type="PROSITE" id="PS50102"/>
    </source>
</evidence>
<dbReference type="GO" id="GO:0003723">
    <property type="term" value="F:RNA binding"/>
    <property type="evidence" value="ECO:0007669"/>
    <property type="project" value="UniProtKB-UniRule"/>
</dbReference>
<protein>
    <recommendedName>
        <fullName evidence="2">RRM domain-containing protein</fullName>
    </recommendedName>
</protein>
<dbReference type="SMART" id="SM00360">
    <property type="entry name" value="RRM"/>
    <property type="match status" value="1"/>
</dbReference>
<keyword evidence="4" id="KW-1185">Reference proteome</keyword>
<dbReference type="InterPro" id="IPR012677">
    <property type="entry name" value="Nucleotide-bd_a/b_plait_sf"/>
</dbReference>
<sequence>MEEKTTPKRRVCISLPRKHMAALEEKYELDHGLFIKELNPCLSEGYVRAYFREWGTVTSCKIRRSSNSGETKAVVYVMFSTEDEANSADWAGPHFIGGSKVEIRRVVSLKVRINQNAVFLLS</sequence>
<dbReference type="AlphaFoldDB" id="A0A672YHC8"/>
<keyword evidence="1" id="KW-0694">RNA-binding</keyword>
<organism evidence="3 4">
    <name type="scientific">Sphaeramia orbicularis</name>
    <name type="common">orbiculate cardinalfish</name>
    <dbReference type="NCBI Taxonomy" id="375764"/>
    <lineage>
        <taxon>Eukaryota</taxon>
        <taxon>Metazoa</taxon>
        <taxon>Chordata</taxon>
        <taxon>Craniata</taxon>
        <taxon>Vertebrata</taxon>
        <taxon>Euteleostomi</taxon>
        <taxon>Actinopterygii</taxon>
        <taxon>Neopterygii</taxon>
        <taxon>Teleostei</taxon>
        <taxon>Neoteleostei</taxon>
        <taxon>Acanthomorphata</taxon>
        <taxon>Gobiaria</taxon>
        <taxon>Kurtiformes</taxon>
        <taxon>Apogonoidei</taxon>
        <taxon>Apogonidae</taxon>
        <taxon>Apogoninae</taxon>
        <taxon>Sphaeramia</taxon>
    </lineage>
</organism>
<dbReference type="InterPro" id="IPR035979">
    <property type="entry name" value="RBD_domain_sf"/>
</dbReference>
<dbReference type="Gene3D" id="3.30.70.330">
    <property type="match status" value="1"/>
</dbReference>
<dbReference type="InterPro" id="IPR000504">
    <property type="entry name" value="RRM_dom"/>
</dbReference>
<evidence type="ECO:0000313" key="4">
    <source>
        <dbReference type="Proteomes" id="UP000472271"/>
    </source>
</evidence>
<dbReference type="InParanoid" id="A0A672YHC8"/>
<dbReference type="Ensembl" id="ENSSORT00005004062.1">
    <property type="protein sequence ID" value="ENSSORP00005003944.1"/>
    <property type="gene ID" value="ENSSORG00005002406.1"/>
</dbReference>
<reference evidence="3" key="2">
    <citation type="submission" date="2025-08" db="UniProtKB">
        <authorList>
            <consortium name="Ensembl"/>
        </authorList>
    </citation>
    <scope>IDENTIFICATION</scope>
</reference>
<proteinExistence type="predicted"/>
<evidence type="ECO:0000313" key="3">
    <source>
        <dbReference type="Ensembl" id="ENSSORP00005003944.1"/>
    </source>
</evidence>